<proteinExistence type="predicted"/>
<feature type="domain" description="Potassium channel" evidence="2">
    <location>
        <begin position="288"/>
        <end position="339"/>
    </location>
</feature>
<dbReference type="EMBL" id="SDKC01000001">
    <property type="protein sequence ID" value="RXS74393.1"/>
    <property type="molecule type" value="Genomic_DNA"/>
</dbReference>
<feature type="transmembrane region" description="Helical" evidence="1">
    <location>
        <begin position="78"/>
        <end position="97"/>
    </location>
</feature>
<gene>
    <name evidence="3" type="ORF">ETP43_03600</name>
</gene>
<dbReference type="RefSeq" id="WP_129257065.1">
    <property type="nucleotide sequence ID" value="NZ_SDKC01000001.1"/>
</dbReference>
<protein>
    <recommendedName>
        <fullName evidence="2">Potassium channel domain-containing protein</fullName>
    </recommendedName>
</protein>
<feature type="transmembrane region" description="Helical" evidence="1">
    <location>
        <begin position="176"/>
        <end position="198"/>
    </location>
</feature>
<feature type="transmembrane region" description="Helical" evidence="1">
    <location>
        <begin position="292"/>
        <end position="312"/>
    </location>
</feature>
<dbReference type="SUPFAM" id="SSF81324">
    <property type="entry name" value="Voltage-gated potassium channels"/>
    <property type="match status" value="1"/>
</dbReference>
<comment type="caution">
    <text evidence="3">The sequence shown here is derived from an EMBL/GenBank/DDBJ whole genome shotgun (WGS) entry which is preliminary data.</text>
</comment>
<feature type="transmembrane region" description="Helical" evidence="1">
    <location>
        <begin position="143"/>
        <end position="164"/>
    </location>
</feature>
<dbReference type="InterPro" id="IPR013099">
    <property type="entry name" value="K_chnl_dom"/>
</dbReference>
<name>A0A4Q1RFM7_9FIRM</name>
<evidence type="ECO:0000259" key="2">
    <source>
        <dbReference type="Pfam" id="PF07885"/>
    </source>
</evidence>
<organism evidence="3 4">
    <name type="scientific">Blautia faecicola</name>
    <dbReference type="NCBI Taxonomy" id="2509240"/>
    <lineage>
        <taxon>Bacteria</taxon>
        <taxon>Bacillati</taxon>
        <taxon>Bacillota</taxon>
        <taxon>Clostridia</taxon>
        <taxon>Lachnospirales</taxon>
        <taxon>Lachnospiraceae</taxon>
        <taxon>Blautia</taxon>
    </lineage>
</organism>
<evidence type="ECO:0000256" key="1">
    <source>
        <dbReference type="SAM" id="Phobius"/>
    </source>
</evidence>
<dbReference type="AlphaFoldDB" id="A0A4Q1RFM7"/>
<dbReference type="Proteomes" id="UP000290106">
    <property type="component" value="Unassembled WGS sequence"/>
</dbReference>
<feature type="transmembrane region" description="Helical" evidence="1">
    <location>
        <begin position="104"/>
        <end position="123"/>
    </location>
</feature>
<keyword evidence="1" id="KW-1133">Transmembrane helix</keyword>
<dbReference type="Pfam" id="PF07885">
    <property type="entry name" value="Ion_trans_2"/>
    <property type="match status" value="1"/>
</dbReference>
<keyword evidence="4" id="KW-1185">Reference proteome</keyword>
<keyword evidence="1" id="KW-0472">Membrane</keyword>
<accession>A0A4Q1RFM7</accession>
<reference evidence="3 4" key="1">
    <citation type="submission" date="2019-01" db="EMBL/GenBank/DDBJ databases">
        <title>Blautia sp. nov. KGMB01111 isolated human feces.</title>
        <authorList>
            <person name="Park J.-E."/>
            <person name="Kim J.-S."/>
            <person name="Park S.-H."/>
        </authorList>
    </citation>
    <scope>NUCLEOTIDE SEQUENCE [LARGE SCALE GENOMIC DNA]</scope>
    <source>
        <strain evidence="3 4">KGMB01111</strain>
    </source>
</reference>
<evidence type="ECO:0000313" key="4">
    <source>
        <dbReference type="Proteomes" id="UP000290106"/>
    </source>
</evidence>
<sequence length="353" mass="41096">MAPVRSYTNWNKRTTDEKTQAEDYKFQKENNEKRYGDRKLKFPKWINAFVINQIIQIFLGIMIALLIVFFPVKFTNSKAIQVMIVGIKISVMSIMMIKKIRTEPLASLSIISLVGFGIWLWSLTISQKTLLKMVTGTAWEFQYIFFMFICCMVAIWVWLSLWGVKKYSNKKKREKIKFVICVCLEYVIIVGVVISVYANLYVAYHNNVYFAFQMNLLEMQGENVSLHRKKIEKKIDGKTWSVKGNYDEQDKEKLCPLDIMIQDENGKIGIIEPDLNIALNEDNMGSANNEKYIYFSFVSFFSSGYGDIYPISSITRNWAVQEMIISHMIMVVLIPILLTSVQEFIQKQEPEVK</sequence>
<evidence type="ECO:0000313" key="3">
    <source>
        <dbReference type="EMBL" id="RXS74393.1"/>
    </source>
</evidence>
<keyword evidence="1" id="KW-0812">Transmembrane</keyword>
<dbReference type="OrthoDB" id="9796523at2"/>
<feature type="transmembrane region" description="Helical" evidence="1">
    <location>
        <begin position="324"/>
        <end position="345"/>
    </location>
</feature>
<dbReference type="Gene3D" id="1.10.287.70">
    <property type="match status" value="1"/>
</dbReference>
<feature type="transmembrane region" description="Helical" evidence="1">
    <location>
        <begin position="48"/>
        <end position="72"/>
    </location>
</feature>